<evidence type="ECO:0000313" key="1">
    <source>
        <dbReference type="EMBL" id="KAJ5096561.1"/>
    </source>
</evidence>
<sequence>MVAVPLLGDGPYGTNLSSARSSTISALTAPKLVAASNQVAQSANTSQTSVAAAAPRRPNWFSRQVSKLEVNLHGKSHSV</sequence>
<proteinExistence type="predicted"/>
<dbReference type="EMBL" id="JAPQKH010000005">
    <property type="protein sequence ID" value="KAJ5096561.1"/>
    <property type="molecule type" value="Genomic_DNA"/>
</dbReference>
<dbReference type="AlphaFoldDB" id="A0A9W9FAD6"/>
<keyword evidence="2" id="KW-1185">Reference proteome</keyword>
<gene>
    <name evidence="1" type="ORF">N7456_007282</name>
</gene>
<organism evidence="1 2">
    <name type="scientific">Penicillium angulare</name>
    <dbReference type="NCBI Taxonomy" id="116970"/>
    <lineage>
        <taxon>Eukaryota</taxon>
        <taxon>Fungi</taxon>
        <taxon>Dikarya</taxon>
        <taxon>Ascomycota</taxon>
        <taxon>Pezizomycotina</taxon>
        <taxon>Eurotiomycetes</taxon>
        <taxon>Eurotiomycetidae</taxon>
        <taxon>Eurotiales</taxon>
        <taxon>Aspergillaceae</taxon>
        <taxon>Penicillium</taxon>
    </lineage>
</organism>
<evidence type="ECO:0000313" key="2">
    <source>
        <dbReference type="Proteomes" id="UP001149165"/>
    </source>
</evidence>
<protein>
    <submittedName>
        <fullName evidence="1">Uncharacterized protein</fullName>
    </submittedName>
</protein>
<dbReference type="Proteomes" id="UP001149165">
    <property type="component" value="Unassembled WGS sequence"/>
</dbReference>
<comment type="caution">
    <text evidence="1">The sequence shown here is derived from an EMBL/GenBank/DDBJ whole genome shotgun (WGS) entry which is preliminary data.</text>
</comment>
<accession>A0A9W9FAD6</accession>
<reference evidence="1" key="1">
    <citation type="submission" date="2022-11" db="EMBL/GenBank/DDBJ databases">
        <authorList>
            <person name="Petersen C."/>
        </authorList>
    </citation>
    <scope>NUCLEOTIDE SEQUENCE</scope>
    <source>
        <strain evidence="1">IBT 30069</strain>
    </source>
</reference>
<name>A0A9W9FAD6_9EURO</name>
<dbReference type="OrthoDB" id="4312454at2759"/>
<reference evidence="1" key="2">
    <citation type="journal article" date="2023" name="IMA Fungus">
        <title>Comparative genomic study of the Penicillium genus elucidates a diverse pangenome and 15 lateral gene transfer events.</title>
        <authorList>
            <person name="Petersen C."/>
            <person name="Sorensen T."/>
            <person name="Nielsen M.R."/>
            <person name="Sondergaard T.E."/>
            <person name="Sorensen J.L."/>
            <person name="Fitzpatrick D.A."/>
            <person name="Frisvad J.C."/>
            <person name="Nielsen K.L."/>
        </authorList>
    </citation>
    <scope>NUCLEOTIDE SEQUENCE</scope>
    <source>
        <strain evidence="1">IBT 30069</strain>
    </source>
</reference>